<organism evidence="4 5">
    <name type="scientific">Shimia haliotis</name>
    <dbReference type="NCBI Taxonomy" id="1280847"/>
    <lineage>
        <taxon>Bacteria</taxon>
        <taxon>Pseudomonadati</taxon>
        <taxon>Pseudomonadota</taxon>
        <taxon>Alphaproteobacteria</taxon>
        <taxon>Rhodobacterales</taxon>
        <taxon>Roseobacteraceae</taxon>
    </lineage>
</organism>
<feature type="region of interest" description="Disordered" evidence="1">
    <location>
        <begin position="363"/>
        <end position="387"/>
    </location>
</feature>
<feature type="domain" description="Peptidoglycan binding-like" evidence="3">
    <location>
        <begin position="285"/>
        <end position="339"/>
    </location>
</feature>
<gene>
    <name evidence="4" type="ORF">SAMN04488036_106181</name>
</gene>
<dbReference type="Pfam" id="PF01471">
    <property type="entry name" value="PG_binding_1"/>
    <property type="match status" value="1"/>
</dbReference>
<keyword evidence="5" id="KW-1185">Reference proteome</keyword>
<feature type="signal peptide" evidence="2">
    <location>
        <begin position="1"/>
        <end position="25"/>
    </location>
</feature>
<dbReference type="Gene3D" id="3.40.50.10610">
    <property type="entry name" value="ABC-type transport auxiliary lipoprotein component"/>
    <property type="match status" value="1"/>
</dbReference>
<protein>
    <submittedName>
        <fullName evidence="4">Putative peptidoglycan binding domain-containing protein</fullName>
    </submittedName>
</protein>
<dbReference type="EMBL" id="FOSZ01000006">
    <property type="protein sequence ID" value="SFL19397.1"/>
    <property type="molecule type" value="Genomic_DNA"/>
</dbReference>
<sequence length="414" mass="44899">MRYEFSVWRRAFGALAMLLAGTACVGPHATLAPAIAQPNTRPARNFTSFSNALHCMDRLLAQAGKGSVLISSSGFPDETDDIDVGADDMLINAINQMNRSNSRYVFLDQARISGFGQLEIVTTRKKDEVKPQLYVRGSISQIDDDPSDNALTLGYDKAADKGISEGYIRGSRSLSVVTVDMHLVAFPSRRILPGASVANSMVVTQKRFEAGAFGIIQTGTLGAPLRIERIESRSQAVRNLIEVGAIELLGRHAGVPYWTCLDGAPTDAKGNEKQERQTRHQSEAAQIAEAQDLLSKMGFLQAHETGALDAATRRALSAFQSRNHLLPNGVVDFDTLRELRRQTPVAAKLPNPELAMRPATEVQAATTRKTPPKRAAAPSVGVAPARDPECVEEGDCEEVYKNLYHFIKTLGDGG</sequence>
<dbReference type="InterPro" id="IPR036366">
    <property type="entry name" value="PGBDSf"/>
</dbReference>
<name>A0A1I4FQZ1_9RHOB</name>
<dbReference type="AlphaFoldDB" id="A0A1I4FQZ1"/>
<dbReference type="Proteomes" id="UP000198851">
    <property type="component" value="Unassembled WGS sequence"/>
</dbReference>
<evidence type="ECO:0000256" key="2">
    <source>
        <dbReference type="SAM" id="SignalP"/>
    </source>
</evidence>
<dbReference type="STRING" id="1280847.SAMN04488036_106181"/>
<evidence type="ECO:0000259" key="3">
    <source>
        <dbReference type="Pfam" id="PF01471"/>
    </source>
</evidence>
<dbReference type="SUPFAM" id="SSF47090">
    <property type="entry name" value="PGBD-like"/>
    <property type="match status" value="1"/>
</dbReference>
<reference evidence="5" key="1">
    <citation type="submission" date="2016-10" db="EMBL/GenBank/DDBJ databases">
        <authorList>
            <person name="Varghese N."/>
            <person name="Submissions S."/>
        </authorList>
    </citation>
    <scope>NUCLEOTIDE SEQUENCE [LARGE SCALE GENOMIC DNA]</scope>
    <source>
        <strain evidence="5">DSM 28453</strain>
    </source>
</reference>
<feature type="chain" id="PRO_5011670525" evidence="2">
    <location>
        <begin position="26"/>
        <end position="414"/>
    </location>
</feature>
<evidence type="ECO:0000313" key="5">
    <source>
        <dbReference type="Proteomes" id="UP000198851"/>
    </source>
</evidence>
<evidence type="ECO:0000313" key="4">
    <source>
        <dbReference type="EMBL" id="SFL19397.1"/>
    </source>
</evidence>
<accession>A0A1I4FQZ1</accession>
<dbReference type="Gene3D" id="1.10.101.10">
    <property type="entry name" value="PGBD-like superfamily/PGBD"/>
    <property type="match status" value="1"/>
</dbReference>
<dbReference type="InterPro" id="IPR036365">
    <property type="entry name" value="PGBD-like_sf"/>
</dbReference>
<dbReference type="OrthoDB" id="8434699at2"/>
<proteinExistence type="predicted"/>
<evidence type="ECO:0000256" key="1">
    <source>
        <dbReference type="SAM" id="MobiDB-lite"/>
    </source>
</evidence>
<keyword evidence="2" id="KW-0732">Signal</keyword>
<dbReference type="InterPro" id="IPR002477">
    <property type="entry name" value="Peptidoglycan-bd-like"/>
</dbReference>
<dbReference type="PROSITE" id="PS51257">
    <property type="entry name" value="PROKAR_LIPOPROTEIN"/>
    <property type="match status" value="1"/>
</dbReference>